<dbReference type="Proteomes" id="UP000437068">
    <property type="component" value="Unassembled WGS sequence"/>
</dbReference>
<comment type="caution">
    <text evidence="6">The sequence shown here is derived from an EMBL/GenBank/DDBJ whole genome shotgun (WGS) entry which is preliminary data.</text>
</comment>
<dbReference type="EMBL" id="QXGD01000214">
    <property type="protein sequence ID" value="KAE9247521.1"/>
    <property type="molecule type" value="Genomic_DNA"/>
</dbReference>
<evidence type="ECO:0000313" key="18">
    <source>
        <dbReference type="Proteomes" id="UP000460718"/>
    </source>
</evidence>
<keyword evidence="13" id="KW-1185">Reference proteome</keyword>
<evidence type="ECO:0000313" key="7">
    <source>
        <dbReference type="EMBL" id="KAE9223607.1"/>
    </source>
</evidence>
<dbReference type="Proteomes" id="UP000441208">
    <property type="component" value="Unassembled WGS sequence"/>
</dbReference>
<dbReference type="Proteomes" id="UP000433483">
    <property type="component" value="Unassembled WGS sequence"/>
</dbReference>
<dbReference type="Proteomes" id="UP000488956">
    <property type="component" value="Unassembled WGS sequence"/>
</dbReference>
<evidence type="ECO:0000313" key="14">
    <source>
        <dbReference type="Proteomes" id="UP000437068"/>
    </source>
</evidence>
<organism evidence="6 16">
    <name type="scientific">Phytophthora fragariae</name>
    <dbReference type="NCBI Taxonomy" id="53985"/>
    <lineage>
        <taxon>Eukaryota</taxon>
        <taxon>Sar</taxon>
        <taxon>Stramenopiles</taxon>
        <taxon>Oomycota</taxon>
        <taxon>Peronosporomycetes</taxon>
        <taxon>Peronosporales</taxon>
        <taxon>Peronosporaceae</taxon>
        <taxon>Phytophthora</taxon>
    </lineage>
</organism>
<evidence type="ECO:0000313" key="11">
    <source>
        <dbReference type="EMBL" id="KAE9353469.1"/>
    </source>
</evidence>
<evidence type="ECO:0000313" key="12">
    <source>
        <dbReference type="Proteomes" id="UP000429523"/>
    </source>
</evidence>
<evidence type="ECO:0000313" key="10">
    <source>
        <dbReference type="EMBL" id="KAE9319235.1"/>
    </source>
</evidence>
<name>A0A6A3U828_9STRA</name>
<evidence type="ECO:0000313" key="19">
    <source>
        <dbReference type="Proteomes" id="UP000476176"/>
    </source>
</evidence>
<dbReference type="EMBL" id="QXGE01000232">
    <property type="protein sequence ID" value="KAE9319235.1"/>
    <property type="molecule type" value="Genomic_DNA"/>
</dbReference>
<evidence type="ECO:0000313" key="20">
    <source>
        <dbReference type="Proteomes" id="UP000486351"/>
    </source>
</evidence>
<evidence type="ECO:0000313" key="9">
    <source>
        <dbReference type="EMBL" id="KAE9247521.1"/>
    </source>
</evidence>
<evidence type="ECO:0000313" key="15">
    <source>
        <dbReference type="Proteomes" id="UP000440367"/>
    </source>
</evidence>
<dbReference type="EMBL" id="QXFY01000177">
    <property type="protein sequence ID" value="KAE9353469.1"/>
    <property type="molecule type" value="Genomic_DNA"/>
</dbReference>
<reference evidence="12 13" key="1">
    <citation type="submission" date="2018-08" db="EMBL/GenBank/DDBJ databases">
        <title>Genomic investigation of the strawberry pathogen Phytophthora fragariae indicates pathogenicity is determined by transcriptional variation in three key races.</title>
        <authorList>
            <person name="Adams T.M."/>
            <person name="Armitage A.D."/>
            <person name="Sobczyk M.K."/>
            <person name="Bates H.J."/>
            <person name="Dunwell J.M."/>
            <person name="Nellist C.F."/>
            <person name="Harrison R.J."/>
        </authorList>
    </citation>
    <scope>NUCLEOTIDE SEQUENCE [LARGE SCALE GENOMIC DNA]</scope>
    <source>
        <strain evidence="10 14">A4</strain>
        <strain evidence="9 15">BC-1</strain>
        <strain evidence="8 19">BC-23</strain>
        <strain evidence="7 13">NOV-27</strain>
        <strain evidence="6 16">NOV-5</strain>
        <strain evidence="5 17">NOV-71</strain>
        <strain evidence="11 20">NOV-77</strain>
        <strain evidence="2 12">NOV-9</strain>
        <strain evidence="4 21">ONT-3</strain>
        <strain evidence="3 18">SCRP245</strain>
    </source>
</reference>
<feature type="compositionally biased region" description="Pro residues" evidence="1">
    <location>
        <begin position="78"/>
        <end position="87"/>
    </location>
</feature>
<dbReference type="AlphaFoldDB" id="A0A6A3U828"/>
<dbReference type="EMBL" id="QXGC01000351">
    <property type="protein sequence ID" value="KAE9239649.1"/>
    <property type="molecule type" value="Genomic_DNA"/>
</dbReference>
<evidence type="ECO:0000313" key="3">
    <source>
        <dbReference type="EMBL" id="KAE9020671.1"/>
    </source>
</evidence>
<dbReference type="EMBL" id="QXFX01000215">
    <property type="protein sequence ID" value="KAE9125308.1"/>
    <property type="molecule type" value="Genomic_DNA"/>
</dbReference>
<evidence type="ECO:0000313" key="5">
    <source>
        <dbReference type="EMBL" id="KAE9127505.1"/>
    </source>
</evidence>
<dbReference type="OrthoDB" id="10353809at2759"/>
<evidence type="ECO:0000313" key="13">
    <source>
        <dbReference type="Proteomes" id="UP000433483"/>
    </source>
</evidence>
<dbReference type="EMBL" id="QXFZ01000197">
    <property type="protein sequence ID" value="KAE9127505.1"/>
    <property type="molecule type" value="Genomic_DNA"/>
</dbReference>
<dbReference type="Proteomes" id="UP000476176">
    <property type="component" value="Unassembled WGS sequence"/>
</dbReference>
<dbReference type="EMBL" id="QXGA01000349">
    <property type="protein sequence ID" value="KAE9147421.1"/>
    <property type="molecule type" value="Genomic_DNA"/>
</dbReference>
<dbReference type="Proteomes" id="UP000440732">
    <property type="component" value="Unassembled WGS sequence"/>
</dbReference>
<feature type="compositionally biased region" description="Polar residues" evidence="1">
    <location>
        <begin position="59"/>
        <end position="71"/>
    </location>
</feature>
<feature type="compositionally biased region" description="Low complexity" evidence="1">
    <location>
        <begin position="88"/>
        <end position="99"/>
    </location>
</feature>
<feature type="region of interest" description="Disordered" evidence="1">
    <location>
        <begin position="59"/>
        <end position="99"/>
    </location>
</feature>
<evidence type="ECO:0000313" key="21">
    <source>
        <dbReference type="Proteomes" id="UP000488956"/>
    </source>
</evidence>
<protein>
    <submittedName>
        <fullName evidence="6">Uncharacterized protein</fullName>
    </submittedName>
</protein>
<evidence type="ECO:0000313" key="4">
    <source>
        <dbReference type="EMBL" id="KAE9125308.1"/>
    </source>
</evidence>
<evidence type="ECO:0000313" key="6">
    <source>
        <dbReference type="EMBL" id="KAE9147421.1"/>
    </source>
</evidence>
<dbReference type="Proteomes" id="UP000440367">
    <property type="component" value="Unassembled WGS sequence"/>
</dbReference>
<dbReference type="EMBL" id="QXFW01000205">
    <property type="protein sequence ID" value="KAE9020671.1"/>
    <property type="molecule type" value="Genomic_DNA"/>
</dbReference>
<gene>
    <name evidence="10" type="ORF">PF001_g5991</name>
    <name evidence="9" type="ORF">PF002_g6244</name>
    <name evidence="8" type="ORF">PF004_g7862</name>
    <name evidence="7" type="ORF">PF005_g6233</name>
    <name evidence="6" type="ORF">PF006_g7890</name>
    <name evidence="5" type="ORF">PF007_g5592</name>
    <name evidence="11" type="ORF">PF008_g4991</name>
    <name evidence="2" type="ORF">PF009_g7342</name>
    <name evidence="4" type="ORF">PF010_g5681</name>
    <name evidence="3" type="ORF">PF011_g5299</name>
</gene>
<proteinExistence type="predicted"/>
<accession>A0A6A3U828</accession>
<evidence type="ECO:0000256" key="1">
    <source>
        <dbReference type="SAM" id="MobiDB-lite"/>
    </source>
</evidence>
<dbReference type="EMBL" id="QXGB01000228">
    <property type="protein sequence ID" value="KAE9223607.1"/>
    <property type="molecule type" value="Genomic_DNA"/>
</dbReference>
<sequence length="213" mass="22391">MPRSRKDTRAQCRPATRCHRHLNDTLDDVDVDLDTPITAVESRFTTALVATPAAAFSMPSSTGDWASTVSTSVESSPFLPPSSPPSPVTTDTSSSAVSSAVEASATVDVESDPDIGAPLAASSALLRQFNGAPEQQWSTLTAIGIRGALALASGQRFVAASIAAWRIEASVSSSLGRTCTSTSYRTRVKWDQLTVLLAGTSISRWSSELTSSR</sequence>
<dbReference type="EMBL" id="QXGF01000281">
    <property type="protein sequence ID" value="KAE8942920.1"/>
    <property type="molecule type" value="Genomic_DNA"/>
</dbReference>
<evidence type="ECO:0000313" key="17">
    <source>
        <dbReference type="Proteomes" id="UP000441208"/>
    </source>
</evidence>
<dbReference type="Proteomes" id="UP000486351">
    <property type="component" value="Unassembled WGS sequence"/>
</dbReference>
<dbReference type="Proteomes" id="UP000429523">
    <property type="component" value="Unassembled WGS sequence"/>
</dbReference>
<evidence type="ECO:0000313" key="16">
    <source>
        <dbReference type="Proteomes" id="UP000440732"/>
    </source>
</evidence>
<evidence type="ECO:0000313" key="8">
    <source>
        <dbReference type="EMBL" id="KAE9239649.1"/>
    </source>
</evidence>
<evidence type="ECO:0000313" key="2">
    <source>
        <dbReference type="EMBL" id="KAE8942920.1"/>
    </source>
</evidence>
<dbReference type="Proteomes" id="UP000460718">
    <property type="component" value="Unassembled WGS sequence"/>
</dbReference>